<dbReference type="STRING" id="1552123.EP57_09755"/>
<dbReference type="GeneID" id="58717657"/>
<keyword evidence="3" id="KW-1185">Reference proteome</keyword>
<protein>
    <recommendedName>
        <fullName evidence="1">Serine aminopeptidase S33 domain-containing protein</fullName>
    </recommendedName>
</protein>
<dbReference type="InterPro" id="IPR022742">
    <property type="entry name" value="Hydrolase_4"/>
</dbReference>
<sequence>MERVTFKNEAGLSLVGHFYAAPSKSIVIMTHGFLSNKSSSGRFDSFALKLQQNGYNVLTYDCGGYGESDDTAIHFDKQVTDLQAAKQFSQSLGMERFAYWGHSLGGRLSLACYQDDIDTMVLTGPVTGAIFYQHVDYFSQEQITQCECNGSMIFYVDDPWRSEIVLDKQMLTDFDTMDQQATLAGVHCPVLIIHGTKGALEQELAQITKQGLNLFPEGSKLIELDGADHGFMEQLDEIETLGLHWLHQQFALQ</sequence>
<organism evidence="2 3">
    <name type="scientific">Listeria booriae</name>
    <dbReference type="NCBI Taxonomy" id="1552123"/>
    <lineage>
        <taxon>Bacteria</taxon>
        <taxon>Bacillati</taxon>
        <taxon>Bacillota</taxon>
        <taxon>Bacilli</taxon>
        <taxon>Bacillales</taxon>
        <taxon>Listeriaceae</taxon>
        <taxon>Listeria</taxon>
    </lineage>
</organism>
<dbReference type="EMBL" id="JNFA01000023">
    <property type="protein sequence ID" value="KGL40830.1"/>
    <property type="molecule type" value="Genomic_DNA"/>
</dbReference>
<dbReference type="RefSeq" id="WP_036086106.1">
    <property type="nucleotide sequence ID" value="NZ_CBCSHQ010000004.1"/>
</dbReference>
<dbReference type="Pfam" id="PF12146">
    <property type="entry name" value="Hydrolase_4"/>
    <property type="match status" value="1"/>
</dbReference>
<name>A0A099W9M1_9LIST</name>
<evidence type="ECO:0000313" key="3">
    <source>
        <dbReference type="Proteomes" id="UP000029844"/>
    </source>
</evidence>
<dbReference type="InterPro" id="IPR050266">
    <property type="entry name" value="AB_hydrolase_sf"/>
</dbReference>
<dbReference type="SUPFAM" id="SSF53474">
    <property type="entry name" value="alpha/beta-Hydrolases"/>
    <property type="match status" value="1"/>
</dbReference>
<dbReference type="InterPro" id="IPR029058">
    <property type="entry name" value="AB_hydrolase_fold"/>
</dbReference>
<evidence type="ECO:0000259" key="1">
    <source>
        <dbReference type="Pfam" id="PF12146"/>
    </source>
</evidence>
<gene>
    <name evidence="2" type="ORF">EP57_09755</name>
</gene>
<proteinExistence type="predicted"/>
<dbReference type="PANTHER" id="PTHR43798">
    <property type="entry name" value="MONOACYLGLYCEROL LIPASE"/>
    <property type="match status" value="1"/>
</dbReference>
<dbReference type="Proteomes" id="UP000029844">
    <property type="component" value="Unassembled WGS sequence"/>
</dbReference>
<dbReference type="GO" id="GO:0016020">
    <property type="term" value="C:membrane"/>
    <property type="evidence" value="ECO:0007669"/>
    <property type="project" value="TreeGrafter"/>
</dbReference>
<feature type="domain" description="Serine aminopeptidase S33" evidence="1">
    <location>
        <begin position="22"/>
        <end position="128"/>
    </location>
</feature>
<dbReference type="Gene3D" id="3.40.50.1820">
    <property type="entry name" value="alpha/beta hydrolase"/>
    <property type="match status" value="1"/>
</dbReference>
<dbReference type="OrthoDB" id="9780269at2"/>
<dbReference type="PANTHER" id="PTHR43798:SF33">
    <property type="entry name" value="HYDROLASE, PUTATIVE (AFU_ORTHOLOGUE AFUA_2G14860)-RELATED"/>
    <property type="match status" value="1"/>
</dbReference>
<reference evidence="2 3" key="1">
    <citation type="submission" date="2014-05" db="EMBL/GenBank/DDBJ databases">
        <title>Novel Listeriaceae from food processing environments.</title>
        <authorList>
            <person name="den Bakker H.C."/>
        </authorList>
    </citation>
    <scope>NUCLEOTIDE SEQUENCE [LARGE SCALE GENOMIC DNA]</scope>
    <source>
        <strain evidence="2 3">FSL A5-0281</strain>
    </source>
</reference>
<evidence type="ECO:0000313" key="2">
    <source>
        <dbReference type="EMBL" id="KGL40830.1"/>
    </source>
</evidence>
<comment type="caution">
    <text evidence="2">The sequence shown here is derived from an EMBL/GenBank/DDBJ whole genome shotgun (WGS) entry which is preliminary data.</text>
</comment>
<dbReference type="AlphaFoldDB" id="A0A099W9M1"/>
<dbReference type="eggNOG" id="COG1073">
    <property type="taxonomic scope" value="Bacteria"/>
</dbReference>
<accession>A0A099W9M1</accession>